<dbReference type="GO" id="GO:0009228">
    <property type="term" value="P:thiamine biosynthetic process"/>
    <property type="evidence" value="ECO:0007669"/>
    <property type="project" value="UniProtKB-KW"/>
</dbReference>
<dbReference type="GO" id="GO:0009229">
    <property type="term" value="P:thiamine diphosphate biosynthetic process"/>
    <property type="evidence" value="ECO:0007669"/>
    <property type="project" value="UniProtKB-UniRule"/>
</dbReference>
<feature type="domain" description="PurM-like N-terminal" evidence="3">
    <location>
        <begin position="51"/>
        <end position="164"/>
    </location>
</feature>
<feature type="binding site" evidence="1">
    <location>
        <position position="53"/>
    </location>
    <ligand>
        <name>Mg(2+)</name>
        <dbReference type="ChEBI" id="CHEBI:18420"/>
        <label>3</label>
    </ligand>
</feature>
<dbReference type="PANTHER" id="PTHR30270:SF0">
    <property type="entry name" value="THIAMINE-MONOPHOSPHATE KINASE"/>
    <property type="match status" value="1"/>
</dbReference>
<dbReference type="Pfam" id="PF00586">
    <property type="entry name" value="AIRS"/>
    <property type="match status" value="1"/>
</dbReference>
<dbReference type="EMBL" id="PZPL01000001">
    <property type="protein sequence ID" value="PTL73572.1"/>
    <property type="molecule type" value="Genomic_DNA"/>
</dbReference>
<evidence type="ECO:0000256" key="1">
    <source>
        <dbReference type="HAMAP-Rule" id="MF_02128"/>
    </source>
</evidence>
<feature type="binding site" evidence="1">
    <location>
        <position position="69"/>
    </location>
    <ligand>
        <name>Mg(2+)</name>
        <dbReference type="ChEBI" id="CHEBI:18420"/>
        <label>2</label>
    </ligand>
</feature>
<dbReference type="RefSeq" id="WP_107574988.1">
    <property type="nucleotide sequence ID" value="NZ_PZPL01000001.1"/>
</dbReference>
<keyword evidence="1" id="KW-0067">ATP-binding</keyword>
<feature type="binding site" evidence="1">
    <location>
        <position position="98"/>
    </location>
    <ligand>
        <name>Mg(2+)</name>
        <dbReference type="ChEBI" id="CHEBI:18420"/>
        <label>2</label>
    </ligand>
</feature>
<feature type="binding site" evidence="1">
    <location>
        <position position="252"/>
    </location>
    <ligand>
        <name>Mg(2+)</name>
        <dbReference type="ChEBI" id="CHEBI:18420"/>
        <label>5</label>
    </ligand>
</feature>
<keyword evidence="1" id="KW-0479">Metal-binding</keyword>
<dbReference type="PIRSF" id="PIRSF005303">
    <property type="entry name" value="Thiam_monoph_kin"/>
    <property type="match status" value="1"/>
</dbReference>
<feature type="compositionally biased region" description="Low complexity" evidence="2">
    <location>
        <begin position="1"/>
        <end position="12"/>
    </location>
</feature>
<dbReference type="Pfam" id="PF02769">
    <property type="entry name" value="AIRS_C"/>
    <property type="match status" value="1"/>
</dbReference>
<sequence length="358" mass="35818">MAPDQSSTAADPASPPAAPSLAELSESEVLARVLARLSAGSSGAETLVGPGDDCAVVRAPDGRFVVTTDMMVHGPDFRLAWSTPFDLGWKAAASNLSDVAAMGARPTALVVAIAAPQELGVDVLEGIADGLAAGCAAMAPGCGVVGGDLSASATLTLSITAFGSLDDRAPVLRSGARPGDVLAVAGNLGAAGLGLRLLFERAQEDGVPSVRRAARLRERLPAVLDAQLRPTSPIAAGIAAGRSASAMMDVSDGVVLDARRMARASGVVLDLDPAAVDAHAAPLTDVDGIDGALARSLVLGGGEDHAMLACFPEGVALPVGFTVLGRVREGAPEVRLGGAALEDRGGWDPYLGWDGAAG</sequence>
<feature type="region of interest" description="Disordered" evidence="2">
    <location>
        <begin position="1"/>
        <end position="22"/>
    </location>
</feature>
<feature type="binding site" evidence="1">
    <location>
        <position position="173"/>
    </location>
    <ligand>
        <name>ATP</name>
        <dbReference type="ChEBI" id="CHEBI:30616"/>
    </ligand>
</feature>
<keyword evidence="1 5" id="KW-0418">Kinase</keyword>
<comment type="similarity">
    <text evidence="1">Belongs to the thiamine-monophosphate kinase family.</text>
</comment>
<organism evidence="5 6">
    <name type="scientific">Rathayibacter caricis DSM 15933</name>
    <dbReference type="NCBI Taxonomy" id="1328867"/>
    <lineage>
        <taxon>Bacteria</taxon>
        <taxon>Bacillati</taxon>
        <taxon>Actinomycetota</taxon>
        <taxon>Actinomycetes</taxon>
        <taxon>Micrococcales</taxon>
        <taxon>Microbacteriaceae</taxon>
        <taxon>Rathayibacter</taxon>
    </lineage>
</organism>
<keyword evidence="6" id="KW-1185">Reference proteome</keyword>
<dbReference type="SUPFAM" id="SSF55326">
    <property type="entry name" value="PurM N-terminal domain-like"/>
    <property type="match status" value="1"/>
</dbReference>
<evidence type="ECO:0000256" key="2">
    <source>
        <dbReference type="SAM" id="MobiDB-lite"/>
    </source>
</evidence>
<dbReference type="InterPro" id="IPR010918">
    <property type="entry name" value="PurM-like_C_dom"/>
</dbReference>
<gene>
    <name evidence="1 5" type="primary">thiL</name>
    <name evidence="5" type="ORF">C1I63_12435</name>
</gene>
<dbReference type="EC" id="2.7.4.16" evidence="1"/>
<feature type="binding site" evidence="1">
    <location>
        <position position="69"/>
    </location>
    <ligand>
        <name>Mg(2+)</name>
        <dbReference type="ChEBI" id="CHEBI:18420"/>
        <label>1</label>
    </ligand>
</feature>
<keyword evidence="1" id="KW-0460">Magnesium</keyword>
<comment type="function">
    <text evidence="1">Catalyzes the ATP-dependent phosphorylation of thiamine-monophosphate (TMP) to form thiamine-pyrophosphate (TPP), the active form of vitamin B1.</text>
</comment>
<evidence type="ECO:0000313" key="5">
    <source>
        <dbReference type="EMBL" id="PTL73572.1"/>
    </source>
</evidence>
<comment type="caution">
    <text evidence="1">Lacks conserved residue(s) required for the propagation of feature annotation.</text>
</comment>
<comment type="catalytic activity">
    <reaction evidence="1">
        <text>thiamine phosphate + ATP = thiamine diphosphate + ADP</text>
        <dbReference type="Rhea" id="RHEA:15913"/>
        <dbReference type="ChEBI" id="CHEBI:30616"/>
        <dbReference type="ChEBI" id="CHEBI:37575"/>
        <dbReference type="ChEBI" id="CHEBI:58937"/>
        <dbReference type="ChEBI" id="CHEBI:456216"/>
        <dbReference type="EC" id="2.7.4.16"/>
    </reaction>
</comment>
<dbReference type="GO" id="GO:0009030">
    <property type="term" value="F:thiamine-phosphate kinase activity"/>
    <property type="evidence" value="ECO:0007669"/>
    <property type="project" value="UniProtKB-UniRule"/>
</dbReference>
<dbReference type="InterPro" id="IPR006283">
    <property type="entry name" value="ThiL-like"/>
</dbReference>
<dbReference type="NCBIfam" id="TIGR01379">
    <property type="entry name" value="thiL"/>
    <property type="match status" value="1"/>
</dbReference>
<keyword evidence="1" id="KW-0547">Nucleotide-binding</keyword>
<dbReference type="GO" id="GO:0005524">
    <property type="term" value="F:ATP binding"/>
    <property type="evidence" value="ECO:0007669"/>
    <property type="project" value="UniProtKB-UniRule"/>
</dbReference>
<evidence type="ECO:0000259" key="4">
    <source>
        <dbReference type="Pfam" id="PF02769"/>
    </source>
</evidence>
<dbReference type="CDD" id="cd02194">
    <property type="entry name" value="ThiL"/>
    <property type="match status" value="1"/>
</dbReference>
<dbReference type="HAMAP" id="MF_02128">
    <property type="entry name" value="TMP_kinase"/>
    <property type="match status" value="1"/>
</dbReference>
<accession>A0A2T4UVL2</accession>
<dbReference type="GO" id="GO:0000287">
    <property type="term" value="F:magnesium ion binding"/>
    <property type="evidence" value="ECO:0007669"/>
    <property type="project" value="UniProtKB-UniRule"/>
</dbReference>
<dbReference type="UniPathway" id="UPA00060">
    <property type="reaction ID" value="UER00142"/>
</dbReference>
<evidence type="ECO:0000313" key="6">
    <source>
        <dbReference type="Proteomes" id="UP000241085"/>
    </source>
</evidence>
<comment type="miscellaneous">
    <text evidence="1">Reaction mechanism of ThiL seems to utilize a direct, inline transfer of the gamma-phosphate of ATP to TMP rather than a phosphorylated enzyme intermediate.</text>
</comment>
<dbReference type="InterPro" id="IPR036921">
    <property type="entry name" value="PurM-like_N_sf"/>
</dbReference>
<dbReference type="InterPro" id="IPR036676">
    <property type="entry name" value="PurM-like_C_sf"/>
</dbReference>
<dbReference type="SUPFAM" id="SSF56042">
    <property type="entry name" value="PurM C-terminal domain-like"/>
    <property type="match status" value="1"/>
</dbReference>
<feature type="binding site" evidence="1">
    <location>
        <position position="76"/>
    </location>
    <ligand>
        <name>substrate</name>
    </ligand>
</feature>
<dbReference type="InterPro" id="IPR016188">
    <property type="entry name" value="PurM-like_N"/>
</dbReference>
<feature type="domain" description="PurM-like C-terminal" evidence="4">
    <location>
        <begin position="177"/>
        <end position="278"/>
    </location>
</feature>
<dbReference type="AlphaFoldDB" id="A0A2T4UVL2"/>
<dbReference type="Proteomes" id="UP000241085">
    <property type="component" value="Unassembled WGS sequence"/>
</dbReference>
<feature type="binding site" evidence="1">
    <location>
        <position position="249"/>
    </location>
    <ligand>
        <name>Mg(2+)</name>
        <dbReference type="ChEBI" id="CHEBI:18420"/>
        <label>3</label>
    </ligand>
</feature>
<dbReference type="PANTHER" id="PTHR30270">
    <property type="entry name" value="THIAMINE-MONOPHOSPHATE KINASE"/>
    <property type="match status" value="1"/>
</dbReference>
<feature type="binding site" evidence="1">
    <location>
        <position position="251"/>
    </location>
    <ligand>
        <name>ATP</name>
        <dbReference type="ChEBI" id="CHEBI:30616"/>
    </ligand>
</feature>
<comment type="pathway">
    <text evidence="1">Cofactor biosynthesis; thiamine diphosphate biosynthesis; thiamine diphosphate from thiamine phosphate: step 1/1.</text>
</comment>
<feature type="binding site" evidence="1">
    <location>
        <position position="68"/>
    </location>
    <ligand>
        <name>Mg(2+)</name>
        <dbReference type="ChEBI" id="CHEBI:18420"/>
        <label>1</label>
    </ligand>
</feature>
<protein>
    <recommendedName>
        <fullName evidence="1">Thiamine-monophosphate kinase</fullName>
        <shortName evidence="1">TMP kinase</shortName>
        <shortName evidence="1">Thiamine-phosphate kinase</shortName>
        <ecNumber evidence="1">2.7.4.16</ecNumber>
    </recommendedName>
</protein>
<feature type="binding site" evidence="1">
    <location>
        <position position="53"/>
    </location>
    <ligand>
        <name>Mg(2+)</name>
        <dbReference type="ChEBI" id="CHEBI:18420"/>
        <label>4</label>
    </ligand>
</feature>
<feature type="binding site" evidence="1">
    <location>
        <position position="98"/>
    </location>
    <ligand>
        <name>Mg(2+)</name>
        <dbReference type="ChEBI" id="CHEBI:18420"/>
        <label>3</label>
    </ligand>
</feature>
<reference evidence="5 6" key="1">
    <citation type="submission" date="2018-03" db="EMBL/GenBank/DDBJ databases">
        <title>Bacteriophage NCPPB3778 and a type I-E CRISPR drive the evolution of the US Biological Select Agent, Rathayibacter toxicus.</title>
        <authorList>
            <person name="Davis E.W.II."/>
            <person name="Tabima J.F."/>
            <person name="Weisberg A.J."/>
            <person name="Dantas Lopes L."/>
            <person name="Wiseman M.S."/>
            <person name="Wiseman M.S."/>
            <person name="Pupko T."/>
            <person name="Belcher M.S."/>
            <person name="Sechler A.J."/>
            <person name="Tancos M.A."/>
            <person name="Schroeder B.K."/>
            <person name="Murray T.D."/>
            <person name="Luster D.G."/>
            <person name="Schneider W.L."/>
            <person name="Rogers E."/>
            <person name="Andreote F.D."/>
            <person name="Grunwald N.J."/>
            <person name="Putnam M.L."/>
            <person name="Chang J.H."/>
        </authorList>
    </citation>
    <scope>NUCLEOTIDE SEQUENCE [LARGE SCALE GENOMIC DNA]</scope>
    <source>
        <strain evidence="5 6">DSM 15933</strain>
    </source>
</reference>
<feature type="binding site" evidence="1">
    <location>
        <position position="303"/>
    </location>
    <ligand>
        <name>substrate</name>
    </ligand>
</feature>
<dbReference type="Gene3D" id="3.90.650.10">
    <property type="entry name" value="PurM-like C-terminal domain"/>
    <property type="match status" value="1"/>
</dbReference>
<comment type="caution">
    <text evidence="5">The sequence shown here is derived from an EMBL/GenBank/DDBJ whole genome shotgun (WGS) entry which is preliminary data.</text>
</comment>
<feature type="binding site" evidence="1">
    <location>
        <position position="67"/>
    </location>
    <ligand>
        <name>Mg(2+)</name>
        <dbReference type="ChEBI" id="CHEBI:18420"/>
        <label>4</label>
    </ligand>
</feature>
<proteinExistence type="inferred from homology"/>
<feature type="binding site" evidence="1">
    <location>
        <position position="148"/>
    </location>
    <ligand>
        <name>Mg(2+)</name>
        <dbReference type="ChEBI" id="CHEBI:18420"/>
        <label>1</label>
    </ligand>
</feature>
<dbReference type="Gene3D" id="3.30.1330.10">
    <property type="entry name" value="PurM-like, N-terminal domain"/>
    <property type="match status" value="1"/>
</dbReference>
<keyword evidence="1" id="KW-0808">Transferase</keyword>
<feature type="binding site" evidence="1">
    <location>
        <position position="347"/>
    </location>
    <ligand>
        <name>substrate</name>
    </ligand>
</feature>
<feature type="binding site" evidence="1">
    <location>
        <position position="98"/>
    </location>
    <ligand>
        <name>Mg(2+)</name>
        <dbReference type="ChEBI" id="CHEBI:18420"/>
        <label>4</label>
    </ligand>
</feature>
<name>A0A2T4UVL2_9MICO</name>
<keyword evidence="1" id="KW-0784">Thiamine biosynthesis</keyword>
<evidence type="ECO:0000259" key="3">
    <source>
        <dbReference type="Pfam" id="PF00586"/>
    </source>
</evidence>
<feature type="binding site" evidence="1">
    <location>
        <begin position="147"/>
        <end position="148"/>
    </location>
    <ligand>
        <name>ATP</name>
        <dbReference type="ChEBI" id="CHEBI:30616"/>
    </ligand>
</feature>